<name>X0W4P5_9ZZZZ</name>
<gene>
    <name evidence="1" type="ORF">S01H1_51733</name>
</gene>
<feature type="non-terminal residue" evidence="1">
    <location>
        <position position="1"/>
    </location>
</feature>
<feature type="non-terminal residue" evidence="1">
    <location>
        <position position="260"/>
    </location>
</feature>
<dbReference type="AlphaFoldDB" id="X0W4P5"/>
<accession>X0W4P5</accession>
<comment type="caution">
    <text evidence="1">The sequence shown here is derived from an EMBL/GenBank/DDBJ whole genome shotgun (WGS) entry which is preliminary data.</text>
</comment>
<dbReference type="EMBL" id="BARS01033401">
    <property type="protein sequence ID" value="GAG25505.1"/>
    <property type="molecule type" value="Genomic_DNA"/>
</dbReference>
<evidence type="ECO:0000313" key="1">
    <source>
        <dbReference type="EMBL" id="GAG25505.1"/>
    </source>
</evidence>
<organism evidence="1">
    <name type="scientific">marine sediment metagenome</name>
    <dbReference type="NCBI Taxonomy" id="412755"/>
    <lineage>
        <taxon>unclassified sequences</taxon>
        <taxon>metagenomes</taxon>
        <taxon>ecological metagenomes</taxon>
    </lineage>
</organism>
<reference evidence="1" key="1">
    <citation type="journal article" date="2014" name="Front. Microbiol.">
        <title>High frequency of phylogenetically diverse reductive dehalogenase-homologous genes in deep subseafloor sedimentary metagenomes.</title>
        <authorList>
            <person name="Kawai M."/>
            <person name="Futagami T."/>
            <person name="Toyoda A."/>
            <person name="Takaki Y."/>
            <person name="Nishi S."/>
            <person name="Hori S."/>
            <person name="Arai W."/>
            <person name="Tsubouchi T."/>
            <person name="Morono Y."/>
            <person name="Uchiyama I."/>
            <person name="Ito T."/>
            <person name="Fujiyama A."/>
            <person name="Inagaki F."/>
            <person name="Takami H."/>
        </authorList>
    </citation>
    <scope>NUCLEOTIDE SEQUENCE</scope>
    <source>
        <strain evidence="1">Expedition CK06-06</strain>
    </source>
</reference>
<proteinExistence type="predicted"/>
<protein>
    <submittedName>
        <fullName evidence="1">Uncharacterized protein</fullName>
    </submittedName>
</protein>
<sequence length="260" mass="31097">ITVEQQNSMLIEDTLKINLPTILNTKEINSYSDYHYLKKALKEIYDTMKTVKEETELNNFFKEGKTFDTAQLKKLYKERNLKKKFPKFSIDKFIHYIENPILEVENYCGEIIHYDPFWVKKNMIACIQMIYNEMDLYILNIGKEGSGKSCWSSQQILYLYNLFSKVGLIEYSYDVQKMFFIDIVSFLEEHSNQQKNEFFRIECLDEGNELNRGNHQDENTKQFKYEMRTERKNLRVILINMQQVGEMDTAVSLSRVNFIY</sequence>